<dbReference type="GO" id="GO:0015250">
    <property type="term" value="F:water channel activity"/>
    <property type="evidence" value="ECO:0007669"/>
    <property type="project" value="TreeGrafter"/>
</dbReference>
<keyword evidence="10" id="KW-1185">Reference proteome</keyword>
<feature type="transmembrane region" description="Helical" evidence="8">
    <location>
        <begin position="90"/>
        <end position="112"/>
    </location>
</feature>
<feature type="transmembrane region" description="Helical" evidence="8">
    <location>
        <begin position="48"/>
        <end position="70"/>
    </location>
</feature>
<keyword evidence="3 7" id="KW-0813">Transport</keyword>
<comment type="caution">
    <text evidence="9">The sequence shown here is derived from an EMBL/GenBank/DDBJ whole genome shotgun (WGS) entry which is preliminary data.</text>
</comment>
<comment type="subcellular location">
    <subcellularLocation>
        <location evidence="1">Membrane</location>
        <topology evidence="1">Multi-pass membrane protein</topology>
    </subcellularLocation>
</comment>
<reference evidence="9" key="1">
    <citation type="submission" date="2020-05" db="EMBL/GenBank/DDBJ databases">
        <title>Phylogenomic resolution of chytrid fungi.</title>
        <authorList>
            <person name="Stajich J.E."/>
            <person name="Amses K."/>
            <person name="Simmons R."/>
            <person name="Seto K."/>
            <person name="Myers J."/>
            <person name="Bonds A."/>
            <person name="Quandt C.A."/>
            <person name="Barry K."/>
            <person name="Liu P."/>
            <person name="Grigoriev I."/>
            <person name="Longcore J.E."/>
            <person name="James T.Y."/>
        </authorList>
    </citation>
    <scope>NUCLEOTIDE SEQUENCE</scope>
    <source>
        <strain evidence="9">JEL0513</strain>
    </source>
</reference>
<feature type="transmembrane region" description="Helical" evidence="8">
    <location>
        <begin position="418"/>
        <end position="442"/>
    </location>
</feature>
<evidence type="ECO:0000256" key="1">
    <source>
        <dbReference type="ARBA" id="ARBA00004141"/>
    </source>
</evidence>
<dbReference type="EMBL" id="JADGJH010000293">
    <property type="protein sequence ID" value="KAJ3131482.1"/>
    <property type="molecule type" value="Genomic_DNA"/>
</dbReference>
<evidence type="ECO:0000313" key="10">
    <source>
        <dbReference type="Proteomes" id="UP001211907"/>
    </source>
</evidence>
<dbReference type="InterPro" id="IPR050363">
    <property type="entry name" value="MIP/Aquaporin"/>
</dbReference>
<dbReference type="GO" id="GO:0015254">
    <property type="term" value="F:glycerol channel activity"/>
    <property type="evidence" value="ECO:0007669"/>
    <property type="project" value="TreeGrafter"/>
</dbReference>
<dbReference type="Pfam" id="PF00230">
    <property type="entry name" value="MIP"/>
    <property type="match status" value="2"/>
</dbReference>
<evidence type="ECO:0000256" key="8">
    <source>
        <dbReference type="SAM" id="Phobius"/>
    </source>
</evidence>
<dbReference type="AlphaFoldDB" id="A0AAD5XG67"/>
<comment type="similarity">
    <text evidence="2 7">Belongs to the MIP/aquaporin (TC 1.A.8) family.</text>
</comment>
<dbReference type="GO" id="GO:0005886">
    <property type="term" value="C:plasma membrane"/>
    <property type="evidence" value="ECO:0007669"/>
    <property type="project" value="TreeGrafter"/>
</dbReference>
<sequence>MPYTGVYSLGTRCLTEFLGTFVAIALGESILANELLPTTKGHAMGYSGVAFGFGMAFTFAIQMFGYASAHLNPAMCLALWIRDSLSFTDFLALSLSEFAGALCGAVFVYALYLPHFRTIPEAQGSTEDVLLRSRDQIDPQALRFASYSTKPNYKSALKTKTVSQRVMEAKYYLLNETFDSNPETVLNHLIGGTYALHGSEVPFPDGSEGINRHNDIENKPVQKIRRRHSLQVADLQRLLRKMEKDLGKETSFELDTRQIPDVPTASTNTVQNGTIAAPTDNWLVSTGFQIEDCGPVSSREEALGRAAIAADQAAKLSVFATRPAIFLPIHNIFVEMMGTMLLILGAIMIDNRLDMITDAASRQADGIQIGPFLVGMYIMCLILAVGGPTGFAANPARDFAPRIAHFLLPIPGKGTSELGYGLLIALAAFAGGAIAGGLTLALDEIP</sequence>
<evidence type="ECO:0000256" key="5">
    <source>
        <dbReference type="ARBA" id="ARBA00022989"/>
    </source>
</evidence>
<gene>
    <name evidence="9" type="ORF">HK100_006311</name>
</gene>
<evidence type="ECO:0008006" key="11">
    <source>
        <dbReference type="Google" id="ProtNLM"/>
    </source>
</evidence>
<dbReference type="Proteomes" id="UP001211907">
    <property type="component" value="Unassembled WGS sequence"/>
</dbReference>
<evidence type="ECO:0000256" key="6">
    <source>
        <dbReference type="ARBA" id="ARBA00023136"/>
    </source>
</evidence>
<keyword evidence="6 8" id="KW-0472">Membrane</keyword>
<dbReference type="InterPro" id="IPR000425">
    <property type="entry name" value="MIP"/>
</dbReference>
<dbReference type="PANTHER" id="PTHR43829">
    <property type="entry name" value="AQUAPORIN OR AQUAGLYCEROPORIN RELATED"/>
    <property type="match status" value="1"/>
</dbReference>
<dbReference type="InterPro" id="IPR023271">
    <property type="entry name" value="Aquaporin-like"/>
</dbReference>
<protein>
    <recommendedName>
        <fullName evidence="11">Aquaporin</fullName>
    </recommendedName>
</protein>
<proteinExistence type="inferred from homology"/>
<name>A0AAD5XG67_9FUNG</name>
<dbReference type="SUPFAM" id="SSF81338">
    <property type="entry name" value="Aquaporin-like"/>
    <property type="match status" value="2"/>
</dbReference>
<keyword evidence="4 7" id="KW-0812">Transmembrane</keyword>
<evidence type="ECO:0000313" key="9">
    <source>
        <dbReference type="EMBL" id="KAJ3131482.1"/>
    </source>
</evidence>
<accession>A0AAD5XG67</accession>
<organism evidence="9 10">
    <name type="scientific">Physocladia obscura</name>
    <dbReference type="NCBI Taxonomy" id="109957"/>
    <lineage>
        <taxon>Eukaryota</taxon>
        <taxon>Fungi</taxon>
        <taxon>Fungi incertae sedis</taxon>
        <taxon>Chytridiomycota</taxon>
        <taxon>Chytridiomycota incertae sedis</taxon>
        <taxon>Chytridiomycetes</taxon>
        <taxon>Chytridiales</taxon>
        <taxon>Chytriomycetaceae</taxon>
        <taxon>Physocladia</taxon>
    </lineage>
</organism>
<feature type="transmembrane region" description="Helical" evidence="8">
    <location>
        <begin position="17"/>
        <end position="36"/>
    </location>
</feature>
<keyword evidence="5 8" id="KW-1133">Transmembrane helix</keyword>
<feature type="transmembrane region" description="Helical" evidence="8">
    <location>
        <begin position="369"/>
        <end position="393"/>
    </location>
</feature>
<dbReference type="Gene3D" id="1.20.1080.10">
    <property type="entry name" value="Glycerol uptake facilitator protein"/>
    <property type="match status" value="2"/>
</dbReference>
<dbReference type="PRINTS" id="PR00783">
    <property type="entry name" value="MINTRINSICP"/>
</dbReference>
<evidence type="ECO:0000256" key="7">
    <source>
        <dbReference type="RuleBase" id="RU000477"/>
    </source>
</evidence>
<evidence type="ECO:0000256" key="3">
    <source>
        <dbReference type="ARBA" id="ARBA00022448"/>
    </source>
</evidence>
<dbReference type="PANTHER" id="PTHR43829:SF9">
    <property type="entry name" value="AQUAPORIN-9"/>
    <property type="match status" value="1"/>
</dbReference>
<evidence type="ECO:0000256" key="4">
    <source>
        <dbReference type="ARBA" id="ARBA00022692"/>
    </source>
</evidence>
<feature type="transmembrane region" description="Helical" evidence="8">
    <location>
        <begin position="325"/>
        <end position="349"/>
    </location>
</feature>
<evidence type="ECO:0000256" key="2">
    <source>
        <dbReference type="ARBA" id="ARBA00006175"/>
    </source>
</evidence>